<dbReference type="InterPro" id="IPR029767">
    <property type="entry name" value="WecB-like"/>
</dbReference>
<accession>A0A178MWM9</accession>
<dbReference type="GO" id="GO:0004553">
    <property type="term" value="F:hydrolase activity, hydrolyzing O-glycosyl compounds"/>
    <property type="evidence" value="ECO:0007669"/>
    <property type="project" value="InterPro"/>
</dbReference>
<dbReference type="PANTHER" id="PTHR43174">
    <property type="entry name" value="UDP-N-ACETYLGLUCOSAMINE 2-EPIMERASE"/>
    <property type="match status" value="1"/>
</dbReference>
<evidence type="ECO:0000259" key="1">
    <source>
        <dbReference type="Pfam" id="PF02350"/>
    </source>
</evidence>
<comment type="caution">
    <text evidence="2">The sequence shown here is derived from an EMBL/GenBank/DDBJ whole genome shotgun (WGS) entry which is preliminary data.</text>
</comment>
<dbReference type="InterPro" id="IPR020004">
    <property type="entry name" value="UDP-GlcNAc_Epase"/>
</dbReference>
<dbReference type="STRING" id="1437059.A6A05_00115"/>
<feature type="domain" description="UDP-N-acetylglucosamine 2-epimerase" evidence="1">
    <location>
        <begin position="3"/>
        <end position="348"/>
    </location>
</feature>
<keyword evidence="3" id="KW-1185">Reference proteome</keyword>
<dbReference type="AlphaFoldDB" id="A0A178MWM9"/>
<organism evidence="2 3">
    <name type="scientific">Magnetospirillum moscoviense</name>
    <dbReference type="NCBI Taxonomy" id="1437059"/>
    <lineage>
        <taxon>Bacteria</taxon>
        <taxon>Pseudomonadati</taxon>
        <taxon>Pseudomonadota</taxon>
        <taxon>Alphaproteobacteria</taxon>
        <taxon>Rhodospirillales</taxon>
        <taxon>Rhodospirillaceae</taxon>
        <taxon>Magnetospirillum</taxon>
    </lineage>
</organism>
<name>A0A178MWM9_9PROT</name>
<dbReference type="EMBL" id="LWQU01000104">
    <property type="protein sequence ID" value="OAN55156.1"/>
    <property type="molecule type" value="Genomic_DNA"/>
</dbReference>
<evidence type="ECO:0000313" key="3">
    <source>
        <dbReference type="Proteomes" id="UP000078543"/>
    </source>
</evidence>
<dbReference type="Gene3D" id="3.40.50.2000">
    <property type="entry name" value="Glycogen Phosphorylase B"/>
    <property type="match status" value="2"/>
</dbReference>
<evidence type="ECO:0000313" key="2">
    <source>
        <dbReference type="EMBL" id="OAN55156.1"/>
    </source>
</evidence>
<dbReference type="Proteomes" id="UP000078543">
    <property type="component" value="Unassembled WGS sequence"/>
</dbReference>
<sequence>MDAVRAHPGLDLSVIATGAHLDHRFGRTVDQIKADGFSVTSVPTLEPDDSLLAMARAVGRGTIGMAEALAALRPDLVVVLGDRFEILAAAQAALLLAIPLAHLHGGEVTEGAVDESIRHAITKMASLHFAAAPPYARRIRQMGENPAFIFTVGAPGVDSALALDPLPDPVLDQDLGLPLRSPTFLVTYHPVTRRDGDEGAAIDHLLAALDGFPQARIVITGVNADAGHQVVSRRLAAFAAARPERVSLHDTLGQRRYLSVMRRASLVIGNSSSGLIEAPALKVPTIDIGDRQAGRLRAQSVIHCGDLDAAAIAAAIEQGLDPAFRATLDATQPPYGGGNVGPTVADILAGIDIAQLRRKPFFDLPETSSWP</sequence>
<proteinExistence type="predicted"/>
<dbReference type="Pfam" id="PF02350">
    <property type="entry name" value="Epimerase_2"/>
    <property type="match status" value="1"/>
</dbReference>
<reference evidence="2 3" key="1">
    <citation type="submission" date="2016-04" db="EMBL/GenBank/DDBJ databases">
        <title>Draft genome sequence of freshwater magnetotactic bacteria Magnetospirillum marisnigri SP-1 and Magnetospirillum moscoviense BB-1.</title>
        <authorList>
            <person name="Koziaeva V."/>
            <person name="Dziuba M.V."/>
            <person name="Ivanov T.M."/>
            <person name="Kuznetsov B."/>
            <person name="Grouzdev D.S."/>
        </authorList>
    </citation>
    <scope>NUCLEOTIDE SEQUENCE [LARGE SCALE GENOMIC DNA]</scope>
    <source>
        <strain evidence="2 3">BB-1</strain>
    </source>
</reference>
<dbReference type="NCBIfam" id="TIGR03568">
    <property type="entry name" value="NeuC_NnaA"/>
    <property type="match status" value="1"/>
</dbReference>
<dbReference type="InterPro" id="IPR003331">
    <property type="entry name" value="UDP_GlcNAc_Epimerase_2_dom"/>
</dbReference>
<protein>
    <recommendedName>
        <fullName evidence="1">UDP-N-acetylglucosamine 2-epimerase domain-containing protein</fullName>
    </recommendedName>
</protein>
<dbReference type="GO" id="GO:0006047">
    <property type="term" value="P:UDP-N-acetylglucosamine metabolic process"/>
    <property type="evidence" value="ECO:0007669"/>
    <property type="project" value="InterPro"/>
</dbReference>
<dbReference type="PANTHER" id="PTHR43174:SF3">
    <property type="entry name" value="UDP-N-ACETYLGLUCOSAMINE 2-EPIMERASE"/>
    <property type="match status" value="1"/>
</dbReference>
<gene>
    <name evidence="2" type="ORF">A6A05_00115</name>
</gene>
<dbReference type="SUPFAM" id="SSF53756">
    <property type="entry name" value="UDP-Glycosyltransferase/glycogen phosphorylase"/>
    <property type="match status" value="1"/>
</dbReference>